<evidence type="ECO:0000256" key="1">
    <source>
        <dbReference type="SAM" id="Phobius"/>
    </source>
</evidence>
<dbReference type="InterPro" id="IPR021055">
    <property type="entry name" value="T4BSS_IcmL/DotI"/>
</dbReference>
<keyword evidence="1" id="KW-0812">Transmembrane</keyword>
<dbReference type="AlphaFoldDB" id="A0A7X6FVW1"/>
<keyword evidence="1" id="KW-1133">Transmembrane helix</keyword>
<dbReference type="Pfam" id="PF11393">
    <property type="entry name" value="T4BSS_DotI_IcmL"/>
    <property type="match status" value="1"/>
</dbReference>
<reference evidence="2 3" key="1">
    <citation type="submission" date="2020-04" db="EMBL/GenBank/DDBJ databases">
        <title>Whole genome sequencing of clinical and environmental type strains of Ochrobactrum.</title>
        <authorList>
            <person name="Dharne M."/>
        </authorList>
    </citation>
    <scope>NUCLEOTIDE SEQUENCE [LARGE SCALE GENOMIC DNA]</scope>
    <source>
        <strain evidence="2 3">DSM 13340</strain>
    </source>
</reference>
<accession>A0A7X6FVW1</accession>
<dbReference type="CDD" id="cd16385">
    <property type="entry name" value="IcmL"/>
    <property type="match status" value="1"/>
</dbReference>
<organism evidence="2 3">
    <name type="scientific">Brucella tritici</name>
    <dbReference type="NCBI Taxonomy" id="94626"/>
    <lineage>
        <taxon>Bacteria</taxon>
        <taxon>Pseudomonadati</taxon>
        <taxon>Pseudomonadota</taxon>
        <taxon>Alphaproteobacteria</taxon>
        <taxon>Hyphomicrobiales</taxon>
        <taxon>Brucellaceae</taxon>
        <taxon>Brucella/Ochrobactrum group</taxon>
        <taxon>Brucella</taxon>
    </lineage>
</organism>
<sequence length="271" mass="30162">MSQNADYGQIETILMRADVYRTAYRRMSIIALALLVVAVIAVLAAVSLALTRPEPRYFATTADGRIQPLIPLDQPHLSAAEIATYAAEAVTRSFTYSFATYQQDFQDAQQYFTKPQGWNSFVDAVQKSGTLELVKNRRLNTTAIAQRAVIVREGVNANGVYEWIVQMPVRVTYQSASEVTGQNLMVTITLQRLQSYEHPRGAAISRFLAAPEVLDENVRRQYRFSPCLEWVRTCSTGCSACANIHASNARGRRRTAWPTASATRAGISTCR</sequence>
<feature type="transmembrane region" description="Helical" evidence="1">
    <location>
        <begin position="29"/>
        <end position="50"/>
    </location>
</feature>
<protein>
    <submittedName>
        <fullName evidence="2">Type IVB secretion system apparatus protein IcmL/DotI</fullName>
    </submittedName>
</protein>
<proteinExistence type="predicted"/>
<evidence type="ECO:0000313" key="3">
    <source>
        <dbReference type="Proteomes" id="UP000558475"/>
    </source>
</evidence>
<name>A0A7X6FVW1_9HYPH</name>
<gene>
    <name evidence="2" type="ORF">HGG76_27875</name>
</gene>
<comment type="caution">
    <text evidence="2">The sequence shown here is derived from an EMBL/GenBank/DDBJ whole genome shotgun (WGS) entry which is preliminary data.</text>
</comment>
<dbReference type="Proteomes" id="UP000558475">
    <property type="component" value="Unassembled WGS sequence"/>
</dbReference>
<dbReference type="NCBIfam" id="NF038072">
    <property type="entry name" value="IcmL_DotI_only"/>
    <property type="match status" value="1"/>
</dbReference>
<dbReference type="EMBL" id="JAAXZB010000006">
    <property type="protein sequence ID" value="NKW11398.1"/>
    <property type="molecule type" value="Genomic_DNA"/>
</dbReference>
<keyword evidence="1" id="KW-0472">Membrane</keyword>
<evidence type="ECO:0000313" key="2">
    <source>
        <dbReference type="EMBL" id="NKW11398.1"/>
    </source>
</evidence>